<evidence type="ECO:0000256" key="9">
    <source>
        <dbReference type="RuleBase" id="RU363098"/>
    </source>
</evidence>
<keyword evidence="5 9" id="KW-0694">RNA-binding</keyword>
<dbReference type="AlphaFoldDB" id="A0A1D1XGI4"/>
<comment type="similarity">
    <text evidence="1 9">Belongs to the RdRP family.</text>
</comment>
<evidence type="ECO:0000256" key="2">
    <source>
        <dbReference type="ARBA" id="ARBA00022484"/>
    </source>
</evidence>
<evidence type="ECO:0000259" key="12">
    <source>
        <dbReference type="Pfam" id="PF26249"/>
    </source>
</evidence>
<name>A0A1D1XGI4_9ARAE</name>
<dbReference type="PANTHER" id="PTHR23079:SF55">
    <property type="entry name" value="RNA-DIRECTED RNA POLYMERASE"/>
    <property type="match status" value="1"/>
</dbReference>
<feature type="domain" description="RDRP C-terminal head" evidence="14">
    <location>
        <begin position="879"/>
        <end position="982"/>
    </location>
</feature>
<feature type="region of interest" description="Disordered" evidence="10">
    <location>
        <begin position="86"/>
        <end position="125"/>
    </location>
</feature>
<dbReference type="GO" id="GO:0030422">
    <property type="term" value="P:siRNA processing"/>
    <property type="evidence" value="ECO:0007669"/>
    <property type="project" value="TreeGrafter"/>
</dbReference>
<dbReference type="Pfam" id="PF05183">
    <property type="entry name" value="RdRP"/>
    <property type="match status" value="1"/>
</dbReference>
<evidence type="ECO:0000313" key="15">
    <source>
        <dbReference type="EMBL" id="JAT41499.1"/>
    </source>
</evidence>
<evidence type="ECO:0000256" key="6">
    <source>
        <dbReference type="ARBA" id="ARBA00023158"/>
    </source>
</evidence>
<dbReference type="Pfam" id="PF26253">
    <property type="entry name" value="RdRP_head"/>
    <property type="match status" value="1"/>
</dbReference>
<dbReference type="InterPro" id="IPR058752">
    <property type="entry name" value="RDRP_C_head"/>
</dbReference>
<dbReference type="EMBL" id="GDJX01026437">
    <property type="protein sequence ID" value="JAT41499.1"/>
    <property type="molecule type" value="Transcribed_RNA"/>
</dbReference>
<feature type="compositionally biased region" description="Basic and acidic residues" evidence="10">
    <location>
        <begin position="105"/>
        <end position="115"/>
    </location>
</feature>
<evidence type="ECO:0000256" key="7">
    <source>
        <dbReference type="ARBA" id="ARBA00048744"/>
    </source>
</evidence>
<evidence type="ECO:0000256" key="8">
    <source>
        <dbReference type="ARBA" id="ARBA00093763"/>
    </source>
</evidence>
<reference evidence="15" key="1">
    <citation type="submission" date="2015-07" db="EMBL/GenBank/DDBJ databases">
        <title>Transcriptome Assembly of Anthurium amnicola.</title>
        <authorList>
            <person name="Suzuki J."/>
        </authorList>
    </citation>
    <scope>NUCLEOTIDE SEQUENCE</scope>
</reference>
<dbReference type="PANTHER" id="PTHR23079">
    <property type="entry name" value="RNA-DEPENDENT RNA POLYMERASE"/>
    <property type="match status" value="1"/>
</dbReference>
<keyword evidence="6 9" id="KW-0943">RNA-mediated gene silencing</keyword>
<dbReference type="GO" id="GO:0031380">
    <property type="term" value="C:nuclear RNA-directed RNA polymerase complex"/>
    <property type="evidence" value="ECO:0007669"/>
    <property type="project" value="TreeGrafter"/>
</dbReference>
<sequence length="995" mass="113286">MDRSIPRSSDDVALPASVEEKIGWICRDQGISPPEAPARRLLADLGEARSLEILRRISTSKVQKTFTAYVIYLAKSVASVPARSVRRNSMQEGAPPSGCAGSSPRKGDPPADKAHSSPSSFEMNLSPRASPELVALGELDFQKAFLILSYIGNKKLEEVISVNTIRELKTLPMSSFEAEIWTSFGQHYISDSERRHNHDWNSEKANLYHCYVDLDGRVTFKGPYLQQQRTHLQRVLGDENVLVVKFAGKERRENDLKQNFQHYSSVYKKLATEGLAVGLRLYQFFVFKDGGKEEKRKSPTSSPVKCYFVRIESLWAFDRDKPYILLGKPIQMARSIFMHVHKVSTISKYMPRFSLILSKTEKLEIDLGSVDIKQIDDIPCMDESGNIVYDEDGEWMIHTDGTGYISEDLALICPRNISKGHYPIPRDIQKIFDAFKLEDQHFPLEHWCSHVCPPPLLMQIRLFYNGRAIKGTLLVNRKLRPQTILIRPSMVKVEEDQCISSIHSANSLEIVGTSNLPRKATLSKHLIMHLHYGGVPRKFFLELLSNALVEAERACLDRRAALKVALRHADMDDYLAVRMILCGIPMDEPFLQFRLSVLMAEEKKGLKEGKLPISDCYYLMGTADPTGTLKSHEVCIILDKGQVSGDVLVYRNPGLHFGDVHVLTATYVKELENIVGNAKFAIFFSTQGPRSVAYEIANSDFDGDKYWVSMNKQLLCHFRPSTPWTATSFNKTKCPQMKPADYSTPEQLESKLFQLFLETRFIPSYSMSTSADSWLSFMDRLLTLGNDCEKEKQTLRDNMLKLVDIYYDALDAPKQGLKVEVPEDLRAEKYPHFLEKKYSYRSTSVLGEIFDTVNSSQTDSKKDIWKLSCFEDEVPHSMEIWWGRYLQYRKEMSKALSIESKEIKVAAANEVIQKYKRLLYDAAEFEDCTREREDVLDEALSIYHVSYDYAMQKNEVGKCSFAWNVAGQALCSLYSKRQGKGSIPCSVDVLREVMG</sequence>
<comment type="catalytic activity">
    <reaction evidence="7 9">
        <text>RNA(n) + a ribonucleoside 5'-triphosphate = RNA(n+1) + diphosphate</text>
        <dbReference type="Rhea" id="RHEA:21248"/>
        <dbReference type="Rhea" id="RHEA-COMP:14527"/>
        <dbReference type="Rhea" id="RHEA-COMP:17342"/>
        <dbReference type="ChEBI" id="CHEBI:33019"/>
        <dbReference type="ChEBI" id="CHEBI:61557"/>
        <dbReference type="ChEBI" id="CHEBI:140395"/>
        <dbReference type="EC" id="2.7.7.48"/>
    </reaction>
</comment>
<organism evidence="15">
    <name type="scientific">Anthurium amnicola</name>
    <dbReference type="NCBI Taxonomy" id="1678845"/>
    <lineage>
        <taxon>Eukaryota</taxon>
        <taxon>Viridiplantae</taxon>
        <taxon>Streptophyta</taxon>
        <taxon>Embryophyta</taxon>
        <taxon>Tracheophyta</taxon>
        <taxon>Spermatophyta</taxon>
        <taxon>Magnoliopsida</taxon>
        <taxon>Liliopsida</taxon>
        <taxon>Araceae</taxon>
        <taxon>Pothoideae</taxon>
        <taxon>Potheae</taxon>
        <taxon>Anthurium</taxon>
    </lineage>
</organism>
<evidence type="ECO:0000256" key="4">
    <source>
        <dbReference type="ARBA" id="ARBA00022695"/>
    </source>
</evidence>
<accession>A0A1D1XGI4</accession>
<keyword evidence="4 9" id="KW-0548">Nucleotidyltransferase</keyword>
<gene>
    <name evidence="15" type="primary">RDR3_1</name>
    <name evidence="15" type="ORF">g.41703</name>
</gene>
<feature type="domain" description="RDRP helical" evidence="13">
    <location>
        <begin position="131"/>
        <end position="195"/>
    </location>
</feature>
<dbReference type="InterPro" id="IPR058751">
    <property type="entry name" value="RDRP_helical"/>
</dbReference>
<keyword evidence="2 9" id="KW-0696">RNA-directed RNA polymerase</keyword>
<keyword evidence="3 9" id="KW-0808">Transferase</keyword>
<evidence type="ECO:0000256" key="10">
    <source>
        <dbReference type="SAM" id="MobiDB-lite"/>
    </source>
</evidence>
<dbReference type="Pfam" id="PF26249">
    <property type="entry name" value="4HB_RdRP3_N"/>
    <property type="match status" value="1"/>
</dbReference>
<evidence type="ECO:0000259" key="13">
    <source>
        <dbReference type="Pfam" id="PF26252"/>
    </source>
</evidence>
<dbReference type="InterPro" id="IPR057596">
    <property type="entry name" value="RDRP_core"/>
</dbReference>
<evidence type="ECO:0000256" key="5">
    <source>
        <dbReference type="ARBA" id="ARBA00022884"/>
    </source>
</evidence>
<comment type="function">
    <text evidence="8 9">Probably involved in the RNA silencing pathway and required for the generation of small interfering RNAs (siRNAs).</text>
</comment>
<dbReference type="Pfam" id="PF26252">
    <property type="entry name" value="RdRP_helical"/>
    <property type="match status" value="1"/>
</dbReference>
<dbReference type="InterPro" id="IPR007855">
    <property type="entry name" value="RDRP"/>
</dbReference>
<evidence type="ECO:0000256" key="1">
    <source>
        <dbReference type="ARBA" id="ARBA00005762"/>
    </source>
</evidence>
<feature type="domain" description="RDRP core" evidence="11">
    <location>
        <begin position="217"/>
        <end position="853"/>
    </location>
</feature>
<evidence type="ECO:0000259" key="14">
    <source>
        <dbReference type="Pfam" id="PF26253"/>
    </source>
</evidence>
<dbReference type="EC" id="2.7.7.48" evidence="9"/>
<evidence type="ECO:0000256" key="3">
    <source>
        <dbReference type="ARBA" id="ARBA00022679"/>
    </source>
</evidence>
<dbReference type="InterPro" id="IPR058697">
    <property type="entry name" value="RDRP3-5_N"/>
</dbReference>
<evidence type="ECO:0000259" key="11">
    <source>
        <dbReference type="Pfam" id="PF05183"/>
    </source>
</evidence>
<dbReference type="GO" id="GO:0003968">
    <property type="term" value="F:RNA-directed RNA polymerase activity"/>
    <property type="evidence" value="ECO:0007669"/>
    <property type="project" value="UniProtKB-KW"/>
</dbReference>
<feature type="domain" description="RDRP3-5 N-terminal" evidence="12">
    <location>
        <begin position="12"/>
        <end position="80"/>
    </location>
</feature>
<protein>
    <recommendedName>
        <fullName evidence="9">RNA-dependent RNA polymerase</fullName>
        <ecNumber evidence="9">2.7.7.48</ecNumber>
    </recommendedName>
</protein>
<proteinExistence type="inferred from homology"/>
<dbReference type="GO" id="GO:0003723">
    <property type="term" value="F:RNA binding"/>
    <property type="evidence" value="ECO:0007669"/>
    <property type="project" value="UniProtKB-KW"/>
</dbReference>